<gene>
    <name evidence="1" type="ORF">Syun_017373</name>
</gene>
<dbReference type="PANTHER" id="PTHR46250">
    <property type="entry name" value="MYB/SANT-LIKE DNA-BINDING DOMAIN PROTEIN-RELATED"/>
    <property type="match status" value="1"/>
</dbReference>
<organism evidence="1 2">
    <name type="scientific">Stephania yunnanensis</name>
    <dbReference type="NCBI Taxonomy" id="152371"/>
    <lineage>
        <taxon>Eukaryota</taxon>
        <taxon>Viridiplantae</taxon>
        <taxon>Streptophyta</taxon>
        <taxon>Embryophyta</taxon>
        <taxon>Tracheophyta</taxon>
        <taxon>Spermatophyta</taxon>
        <taxon>Magnoliopsida</taxon>
        <taxon>Ranunculales</taxon>
        <taxon>Menispermaceae</taxon>
        <taxon>Menispermoideae</taxon>
        <taxon>Cissampelideae</taxon>
        <taxon>Stephania</taxon>
    </lineage>
</organism>
<proteinExistence type="predicted"/>
<name>A0AAP0P5S3_9MAGN</name>
<dbReference type="Proteomes" id="UP001420932">
    <property type="component" value="Unassembled WGS sequence"/>
</dbReference>
<sequence length="128" mass="14536">MVSLGVYKCDNGFKPGYLNHLEEMLRKSCPTSGIKVKPHIESKVNVLKRQWSMVNDMIMGIKHGFSGFGFDSNTNMMTALDSFPDVKEWRRKSFPFYNGCCVIFGNDRATGKDEVAPEYALKEVENID</sequence>
<dbReference type="PANTHER" id="PTHR46250:SF17">
    <property type="entry name" value="MYB_SANT-LIKE DOMAIN-CONTAINING PROTEIN"/>
    <property type="match status" value="1"/>
</dbReference>
<dbReference type="AlphaFoldDB" id="A0AAP0P5S3"/>
<evidence type="ECO:0000313" key="2">
    <source>
        <dbReference type="Proteomes" id="UP001420932"/>
    </source>
</evidence>
<reference evidence="1 2" key="1">
    <citation type="submission" date="2024-01" db="EMBL/GenBank/DDBJ databases">
        <title>Genome assemblies of Stephania.</title>
        <authorList>
            <person name="Yang L."/>
        </authorList>
    </citation>
    <scope>NUCLEOTIDE SEQUENCE [LARGE SCALE GENOMIC DNA]</scope>
    <source>
        <strain evidence="1">YNDBR</strain>
        <tissue evidence="1">Leaf</tissue>
    </source>
</reference>
<comment type="caution">
    <text evidence="1">The sequence shown here is derived from an EMBL/GenBank/DDBJ whole genome shotgun (WGS) entry which is preliminary data.</text>
</comment>
<dbReference type="EMBL" id="JBBNAF010000007">
    <property type="protein sequence ID" value="KAK9128576.1"/>
    <property type="molecule type" value="Genomic_DNA"/>
</dbReference>
<accession>A0AAP0P5S3</accession>
<evidence type="ECO:0000313" key="1">
    <source>
        <dbReference type="EMBL" id="KAK9128576.1"/>
    </source>
</evidence>
<keyword evidence="2" id="KW-1185">Reference proteome</keyword>
<protein>
    <submittedName>
        <fullName evidence="1">Uncharacterized protein</fullName>
    </submittedName>
</protein>